<dbReference type="EMBL" id="CQPA01000004">
    <property type="protein sequence ID" value="CNT75059.1"/>
    <property type="molecule type" value="Genomic_DNA"/>
</dbReference>
<accession>A0A655BSB8</accession>
<proteinExistence type="predicted"/>
<reference evidence="1 2" key="1">
    <citation type="submission" date="2015-03" db="EMBL/GenBank/DDBJ databases">
        <authorList>
            <consortium name="Pathogen Informatics"/>
        </authorList>
    </citation>
    <scope>NUCLEOTIDE SEQUENCE [LARGE SCALE GENOMIC DNA]</scope>
    <source>
        <strain evidence="1 2">A1104</strain>
    </source>
</reference>
<evidence type="ECO:0000313" key="1">
    <source>
        <dbReference type="EMBL" id="CNT75059.1"/>
    </source>
</evidence>
<protein>
    <submittedName>
        <fullName evidence="1">Uncharacterized protein</fullName>
    </submittedName>
</protein>
<sequence length="59" mass="6546">MLTMQAAVRFFINGSLTMPAKSLQRFTDELFGLSSTKTALLVVLIQQLSAARCKNITLR</sequence>
<organism evidence="1 2">
    <name type="scientific">Salmonella enterica subsp. enterica serovar Bovismorbificans</name>
    <dbReference type="NCBI Taxonomy" id="58097"/>
    <lineage>
        <taxon>Bacteria</taxon>
        <taxon>Pseudomonadati</taxon>
        <taxon>Pseudomonadota</taxon>
        <taxon>Gammaproteobacteria</taxon>
        <taxon>Enterobacterales</taxon>
        <taxon>Enterobacteriaceae</taxon>
        <taxon>Salmonella</taxon>
    </lineage>
</organism>
<evidence type="ECO:0000313" key="2">
    <source>
        <dbReference type="Proteomes" id="UP000041314"/>
    </source>
</evidence>
<gene>
    <name evidence="1" type="ORF">ERS008198_00917</name>
</gene>
<dbReference type="AlphaFoldDB" id="A0A655BSB8"/>
<dbReference type="Proteomes" id="UP000041314">
    <property type="component" value="Unassembled WGS sequence"/>
</dbReference>
<name>A0A655BSB8_SALET</name>